<protein>
    <submittedName>
        <fullName evidence="4">Bifunctional phosphoglucose/phosphomannose isomerase</fullName>
    </submittedName>
</protein>
<dbReference type="InterPro" id="IPR019490">
    <property type="entry name" value="Glu6P/Mann6P_isomerase_C"/>
</dbReference>
<feature type="domain" description="SIS" evidence="3">
    <location>
        <begin position="33"/>
        <end position="176"/>
    </location>
</feature>
<dbReference type="Pfam" id="PF10432">
    <property type="entry name" value="bact-PGI_C"/>
    <property type="match status" value="1"/>
</dbReference>
<proteinExistence type="inferred from homology"/>
<evidence type="ECO:0000313" key="4">
    <source>
        <dbReference type="EMBL" id="MFC1800307.1"/>
    </source>
</evidence>
<evidence type="ECO:0000256" key="1">
    <source>
        <dbReference type="ARBA" id="ARBA00010523"/>
    </source>
</evidence>
<dbReference type="InterPro" id="IPR046348">
    <property type="entry name" value="SIS_dom_sf"/>
</dbReference>
<dbReference type="SUPFAM" id="SSF53697">
    <property type="entry name" value="SIS domain"/>
    <property type="match status" value="1"/>
</dbReference>
<evidence type="ECO:0000313" key="5">
    <source>
        <dbReference type="Proteomes" id="UP001594288"/>
    </source>
</evidence>
<evidence type="ECO:0000259" key="3">
    <source>
        <dbReference type="PROSITE" id="PS51464"/>
    </source>
</evidence>
<reference evidence="4 5" key="1">
    <citation type="submission" date="2024-09" db="EMBL/GenBank/DDBJ databases">
        <authorList>
            <person name="D'Angelo T."/>
        </authorList>
    </citation>
    <scope>NUCLEOTIDE SEQUENCE [LARGE SCALE GENOMIC DNA]</scope>
    <source>
        <strain evidence="4">SAG AM-311-F02</strain>
    </source>
</reference>
<dbReference type="PROSITE" id="PS51464">
    <property type="entry name" value="SIS"/>
    <property type="match status" value="1"/>
</dbReference>
<dbReference type="NCBIfam" id="NF006426">
    <property type="entry name" value="PRK08674.1-6"/>
    <property type="match status" value="1"/>
</dbReference>
<evidence type="ECO:0000256" key="2">
    <source>
        <dbReference type="ARBA" id="ARBA00023235"/>
    </source>
</evidence>
<dbReference type="InterPro" id="IPR001347">
    <property type="entry name" value="SIS_dom"/>
</dbReference>
<comment type="similarity">
    <text evidence="1">Belongs to the PGI/PMI family.</text>
</comment>
<keyword evidence="5" id="KW-1185">Reference proteome</keyword>
<keyword evidence="2 4" id="KW-0413">Isomerase</keyword>
<dbReference type="Proteomes" id="UP001594288">
    <property type="component" value="Unassembled WGS sequence"/>
</dbReference>
<gene>
    <name evidence="4" type="ORF">ACFL2Z_05330</name>
</gene>
<dbReference type="CDD" id="cd05637">
    <property type="entry name" value="SIS_PGI_PMI_2"/>
    <property type="match status" value="1"/>
</dbReference>
<organism evidence="4 5">
    <name type="scientific">Eiseniibacteriota bacterium</name>
    <dbReference type="NCBI Taxonomy" id="2212470"/>
    <lineage>
        <taxon>Bacteria</taxon>
        <taxon>Candidatus Eiseniibacteriota</taxon>
    </lineage>
</organism>
<accession>A0ABV6YQU0</accession>
<name>A0ABV6YQU0_UNCEI</name>
<comment type="caution">
    <text evidence="4">The sequence shown here is derived from an EMBL/GenBank/DDBJ whole genome shotgun (WGS) entry which is preliminary data.</text>
</comment>
<dbReference type="Pfam" id="PF01380">
    <property type="entry name" value="SIS"/>
    <property type="match status" value="1"/>
</dbReference>
<dbReference type="GO" id="GO:0016853">
    <property type="term" value="F:isomerase activity"/>
    <property type="evidence" value="ECO:0007669"/>
    <property type="project" value="UniProtKB-KW"/>
</dbReference>
<sequence length="348" mass="37497">MMLGKDNLALDSQDMLGKVGSLPEQLESGIEGASAVWSTAQWPEPNLLVVAGMGGSAIGGEILKSYLAKDGKTPIVVRRGYTLPGYVGPGSVVVVSSYSGNTAEALSCFEMALERKVRVACITSGGELMARARKMSIPLVELPSGYPPRAAVGHSFAALLALAWELGLRRADRAGLEDCADELRRLRGVYSVPDSSENTAMFVAKSLVHLTPVFYCASELKAVVLRWKNQICENSKKMAYTGLLPEMSHNDIMGWEVPEASLRAGVIFLRAAGEHPRVSARFPLIREIIGDRASFCGEYWGSGASLLSRLFSLILLGDYASVYLALLRGLDPTPIATIDGMKTKLERT</sequence>
<dbReference type="EMBL" id="JBHPEI010000112">
    <property type="protein sequence ID" value="MFC1800307.1"/>
    <property type="molecule type" value="Genomic_DNA"/>
</dbReference>
<dbReference type="Gene3D" id="3.40.50.10490">
    <property type="entry name" value="Glucose-6-phosphate isomerase like protein, domain 1"/>
    <property type="match status" value="2"/>
</dbReference>
<dbReference type="NCBIfam" id="TIGR02128">
    <property type="entry name" value="G6PI_arch"/>
    <property type="match status" value="1"/>
</dbReference>